<dbReference type="InterPro" id="IPR046497">
    <property type="entry name" value="DUF6590"/>
</dbReference>
<evidence type="ECO:0000259" key="1">
    <source>
        <dbReference type="Pfam" id="PF20233"/>
    </source>
</evidence>
<keyword evidence="3" id="KW-1185">Reference proteome</keyword>
<evidence type="ECO:0000313" key="2">
    <source>
        <dbReference type="EMBL" id="KAF2743325.1"/>
    </source>
</evidence>
<feature type="domain" description="DUF6590" evidence="1">
    <location>
        <begin position="6"/>
        <end position="140"/>
    </location>
</feature>
<accession>A0A6A6UYS8</accession>
<dbReference type="PANTHER" id="PTHR35391">
    <property type="entry name" value="C2H2-TYPE DOMAIN-CONTAINING PROTEIN-RELATED"/>
    <property type="match status" value="1"/>
</dbReference>
<protein>
    <recommendedName>
        <fullName evidence="1">DUF6590 domain-containing protein</fullName>
    </recommendedName>
</protein>
<dbReference type="AlphaFoldDB" id="A0A6A6UYS8"/>
<proteinExistence type="predicted"/>
<name>A0A6A6UYS8_9PLEO</name>
<feature type="non-terminal residue" evidence="2">
    <location>
        <position position="1"/>
    </location>
</feature>
<dbReference type="Proteomes" id="UP000799440">
    <property type="component" value="Unassembled WGS sequence"/>
</dbReference>
<dbReference type="Pfam" id="PF20233">
    <property type="entry name" value="DUF6590"/>
    <property type="match status" value="1"/>
</dbReference>
<dbReference type="PANTHER" id="PTHR35391:SF5">
    <property type="entry name" value="DUF6590 DOMAIN-CONTAINING PROTEIN"/>
    <property type="match status" value="1"/>
</dbReference>
<feature type="non-terminal residue" evidence="2">
    <location>
        <position position="142"/>
    </location>
</feature>
<dbReference type="EMBL" id="MU006598">
    <property type="protein sequence ID" value="KAF2743325.1"/>
    <property type="molecule type" value="Genomic_DNA"/>
</dbReference>
<sequence length="142" mass="16061">RSNPGYTQGRFGEYVFSNIRRFVIVKVPMEKVPKGSSAKPRPKHFAYACPILTYSGRGTTKPDCDPAEHTIVHFRGTKPCYLQGENGMTMDPIEIEHTSDPRATLKPASRLHLGMTYPVQWNVKVKDIGMVSQAHLKKLKKY</sequence>
<reference evidence="2" key="1">
    <citation type="journal article" date="2020" name="Stud. Mycol.">
        <title>101 Dothideomycetes genomes: a test case for predicting lifestyles and emergence of pathogens.</title>
        <authorList>
            <person name="Haridas S."/>
            <person name="Albert R."/>
            <person name="Binder M."/>
            <person name="Bloem J."/>
            <person name="Labutti K."/>
            <person name="Salamov A."/>
            <person name="Andreopoulos B."/>
            <person name="Baker S."/>
            <person name="Barry K."/>
            <person name="Bills G."/>
            <person name="Bluhm B."/>
            <person name="Cannon C."/>
            <person name="Castanera R."/>
            <person name="Culley D."/>
            <person name="Daum C."/>
            <person name="Ezra D."/>
            <person name="Gonzalez J."/>
            <person name="Henrissat B."/>
            <person name="Kuo A."/>
            <person name="Liang C."/>
            <person name="Lipzen A."/>
            <person name="Lutzoni F."/>
            <person name="Magnuson J."/>
            <person name="Mondo S."/>
            <person name="Nolan M."/>
            <person name="Ohm R."/>
            <person name="Pangilinan J."/>
            <person name="Park H.-J."/>
            <person name="Ramirez L."/>
            <person name="Alfaro M."/>
            <person name="Sun H."/>
            <person name="Tritt A."/>
            <person name="Yoshinaga Y."/>
            <person name="Zwiers L.-H."/>
            <person name="Turgeon B."/>
            <person name="Goodwin S."/>
            <person name="Spatafora J."/>
            <person name="Crous P."/>
            <person name="Grigoriev I."/>
        </authorList>
    </citation>
    <scope>NUCLEOTIDE SEQUENCE</scope>
    <source>
        <strain evidence="2">CBS 119925</strain>
    </source>
</reference>
<gene>
    <name evidence="2" type="ORF">M011DRAFT_376217</name>
</gene>
<evidence type="ECO:0000313" key="3">
    <source>
        <dbReference type="Proteomes" id="UP000799440"/>
    </source>
</evidence>
<organism evidence="2 3">
    <name type="scientific">Sporormia fimetaria CBS 119925</name>
    <dbReference type="NCBI Taxonomy" id="1340428"/>
    <lineage>
        <taxon>Eukaryota</taxon>
        <taxon>Fungi</taxon>
        <taxon>Dikarya</taxon>
        <taxon>Ascomycota</taxon>
        <taxon>Pezizomycotina</taxon>
        <taxon>Dothideomycetes</taxon>
        <taxon>Pleosporomycetidae</taxon>
        <taxon>Pleosporales</taxon>
        <taxon>Sporormiaceae</taxon>
        <taxon>Sporormia</taxon>
    </lineage>
</organism>
<dbReference type="OrthoDB" id="3559580at2759"/>